<dbReference type="EMBL" id="JAWDIQ010000001">
    <property type="protein sequence ID" value="MDY0407404.1"/>
    <property type="molecule type" value="Genomic_DNA"/>
</dbReference>
<comment type="caution">
    <text evidence="1">The sequence shown here is derived from an EMBL/GenBank/DDBJ whole genome shotgun (WGS) entry which is preliminary data.</text>
</comment>
<evidence type="ECO:0000313" key="1">
    <source>
        <dbReference type="EMBL" id="MDY0407404.1"/>
    </source>
</evidence>
<reference evidence="1 2" key="1">
    <citation type="submission" date="2023-10" db="EMBL/GenBank/DDBJ databases">
        <title>Virgibacillus soli CC-YMP-6 genome.</title>
        <authorList>
            <person name="Miliotis G."/>
            <person name="Sengupta P."/>
            <person name="Hameed A."/>
            <person name="Chuvochina M."/>
            <person name="Mcdonagh F."/>
            <person name="Simpson A.C."/>
            <person name="Singh N.K."/>
            <person name="Rekha P.D."/>
            <person name="Raman K."/>
            <person name="Hugenholtz P."/>
            <person name="Venkateswaran K."/>
        </authorList>
    </citation>
    <scope>NUCLEOTIDE SEQUENCE [LARGE SCALE GENOMIC DNA]</scope>
    <source>
        <strain evidence="1 2">CC-YMP-6</strain>
    </source>
</reference>
<accession>A0ABU5CM13</accession>
<gene>
    <name evidence="1" type="ORF">RWD45_00535</name>
</gene>
<dbReference type="RefSeq" id="WP_320378235.1">
    <property type="nucleotide sequence ID" value="NZ_JAWDIQ010000001.1"/>
</dbReference>
<evidence type="ECO:0008006" key="3">
    <source>
        <dbReference type="Google" id="ProtNLM"/>
    </source>
</evidence>
<keyword evidence="2" id="KW-1185">Reference proteome</keyword>
<name>A0ABU5CM13_9BACI</name>
<protein>
    <recommendedName>
        <fullName evidence="3">Transposase</fullName>
    </recommendedName>
</protein>
<organism evidence="1 2">
    <name type="scientific">Paracerasibacillus soli</name>
    <dbReference type="NCBI Taxonomy" id="480284"/>
    <lineage>
        <taxon>Bacteria</taxon>
        <taxon>Bacillati</taxon>
        <taxon>Bacillota</taxon>
        <taxon>Bacilli</taxon>
        <taxon>Bacillales</taxon>
        <taxon>Bacillaceae</taxon>
        <taxon>Paracerasibacillus</taxon>
    </lineage>
</organism>
<proteinExistence type="predicted"/>
<evidence type="ECO:0000313" key="2">
    <source>
        <dbReference type="Proteomes" id="UP001275315"/>
    </source>
</evidence>
<dbReference type="Proteomes" id="UP001275315">
    <property type="component" value="Unassembled WGS sequence"/>
</dbReference>
<sequence length="92" mass="10761">MEIVNHVLDKVENEKQLLASKYRERAIKDTLESYKVNYTTVKNYLIRYWKGGKTPNALLPNFHLSGAKGKEKNVGEKEGKTKKIWFKTRGKY</sequence>